<sequence length="216" mass="23767">MTSEFFQVCAAGQVKVKRLQGMQGCACNFMLNFKCRTLLTAPPPLHMLNQPLRGPVGGIADLTANPLQACIALTFAQARRWWRRLRHYYVNVHTDQFPGGAIRSQLSGTAQPPPPAQEFSRKIWPDWGAVIRRSGHRQFAIAGRTLCFTMKTNLQGIVAEHIHEGAAGVDGDVYVDLFGGIADLTANPLQACITLTHAQAKALVKTPTDYYVNVHT</sequence>
<dbReference type="OrthoDB" id="3554264at2759"/>
<feature type="domain" description="CHRD" evidence="1">
    <location>
        <begin position="142"/>
        <end position="216"/>
    </location>
</feature>
<gene>
    <name evidence="2" type="ORF">JKP88DRAFT_256272</name>
</gene>
<protein>
    <recommendedName>
        <fullName evidence="1">CHRD domain-containing protein</fullName>
    </recommendedName>
</protein>
<organism evidence="2 3">
    <name type="scientific">Tribonema minus</name>
    <dbReference type="NCBI Taxonomy" id="303371"/>
    <lineage>
        <taxon>Eukaryota</taxon>
        <taxon>Sar</taxon>
        <taxon>Stramenopiles</taxon>
        <taxon>Ochrophyta</taxon>
        <taxon>PX clade</taxon>
        <taxon>Xanthophyceae</taxon>
        <taxon>Tribonematales</taxon>
        <taxon>Tribonemataceae</taxon>
        <taxon>Tribonema</taxon>
    </lineage>
</organism>
<comment type="caution">
    <text evidence="2">The sequence shown here is derived from an EMBL/GenBank/DDBJ whole genome shotgun (WGS) entry which is preliminary data.</text>
</comment>
<dbReference type="InterPro" id="IPR010895">
    <property type="entry name" value="CHRD"/>
</dbReference>
<name>A0A835YYA4_9STRA</name>
<feature type="domain" description="CHRD" evidence="1">
    <location>
        <begin position="72"/>
        <end position="106"/>
    </location>
</feature>
<reference evidence="2" key="1">
    <citation type="submission" date="2021-02" db="EMBL/GenBank/DDBJ databases">
        <title>First Annotated Genome of the Yellow-green Alga Tribonema minus.</title>
        <authorList>
            <person name="Mahan K.M."/>
        </authorList>
    </citation>
    <scope>NUCLEOTIDE SEQUENCE</scope>
    <source>
        <strain evidence="2">UTEX B ZZ1240</strain>
    </source>
</reference>
<accession>A0A835YYA4</accession>
<dbReference type="AlphaFoldDB" id="A0A835YYA4"/>
<keyword evidence="3" id="KW-1185">Reference proteome</keyword>
<proteinExistence type="predicted"/>
<dbReference type="EMBL" id="JAFCMP010000473">
    <property type="protein sequence ID" value="KAG5179374.1"/>
    <property type="molecule type" value="Genomic_DNA"/>
</dbReference>
<evidence type="ECO:0000313" key="2">
    <source>
        <dbReference type="EMBL" id="KAG5179374.1"/>
    </source>
</evidence>
<dbReference type="Proteomes" id="UP000664859">
    <property type="component" value="Unassembled WGS sequence"/>
</dbReference>
<evidence type="ECO:0000313" key="3">
    <source>
        <dbReference type="Proteomes" id="UP000664859"/>
    </source>
</evidence>
<dbReference type="Pfam" id="PF07452">
    <property type="entry name" value="CHRD"/>
    <property type="match status" value="2"/>
</dbReference>
<evidence type="ECO:0000259" key="1">
    <source>
        <dbReference type="Pfam" id="PF07452"/>
    </source>
</evidence>
<feature type="non-terminal residue" evidence="2">
    <location>
        <position position="1"/>
    </location>
</feature>